<evidence type="ECO:0000256" key="1">
    <source>
        <dbReference type="SAM" id="Phobius"/>
    </source>
</evidence>
<organism evidence="2 3">
    <name type="scientific">Ranitomeya imitator</name>
    <name type="common">mimic poison frog</name>
    <dbReference type="NCBI Taxonomy" id="111125"/>
    <lineage>
        <taxon>Eukaryota</taxon>
        <taxon>Metazoa</taxon>
        <taxon>Chordata</taxon>
        <taxon>Craniata</taxon>
        <taxon>Vertebrata</taxon>
        <taxon>Euteleostomi</taxon>
        <taxon>Amphibia</taxon>
        <taxon>Batrachia</taxon>
        <taxon>Anura</taxon>
        <taxon>Neobatrachia</taxon>
        <taxon>Hyloidea</taxon>
        <taxon>Dendrobatidae</taxon>
        <taxon>Dendrobatinae</taxon>
        <taxon>Ranitomeya</taxon>
    </lineage>
</organism>
<sequence>MKGLRVRRMVSCDTLIDRCLDEMCGKFIARGYPRASLMDFKRRPLDKSRDDLLRPKELVMEIKRAPFVTSYNGLSKRISGEHWPLLIKDQGNIEEFKMPPLFSYRRNINLKDELVKSDVGSSKRDLQSTLSCLSLVITLVLAVLVAGNHFFHPPSEKRYNICKRYTCTRSYVIYVISCHCGLLYVGETTMEVKARISKHRSTIRMALIDLPVLRHFKEKGHLVTQLQFRVINDVPVLRRGEIGLHN</sequence>
<comment type="caution">
    <text evidence="2">The sequence shown here is derived from an EMBL/GenBank/DDBJ whole genome shotgun (WGS) entry which is preliminary data.</text>
</comment>
<dbReference type="PANTHER" id="PTHR21301">
    <property type="entry name" value="REVERSE TRANSCRIPTASE"/>
    <property type="match status" value="1"/>
</dbReference>
<evidence type="ECO:0000313" key="2">
    <source>
        <dbReference type="EMBL" id="CAJ0930580.1"/>
    </source>
</evidence>
<name>A0ABN9L474_9NEOB</name>
<gene>
    <name evidence="2" type="ORF">RIMI_LOCUS4284024</name>
</gene>
<keyword evidence="1" id="KW-0472">Membrane</keyword>
<evidence type="ECO:0000313" key="3">
    <source>
        <dbReference type="Proteomes" id="UP001176940"/>
    </source>
</evidence>
<dbReference type="PANTHER" id="PTHR21301:SF12">
    <property type="match status" value="1"/>
</dbReference>
<feature type="transmembrane region" description="Helical" evidence="1">
    <location>
        <begin position="171"/>
        <end position="190"/>
    </location>
</feature>
<dbReference type="EMBL" id="CAUEEQ010006802">
    <property type="protein sequence ID" value="CAJ0930580.1"/>
    <property type="molecule type" value="Genomic_DNA"/>
</dbReference>
<reference evidence="2" key="1">
    <citation type="submission" date="2023-07" db="EMBL/GenBank/DDBJ databases">
        <authorList>
            <person name="Stuckert A."/>
        </authorList>
    </citation>
    <scope>NUCLEOTIDE SEQUENCE</scope>
</reference>
<evidence type="ECO:0008006" key="4">
    <source>
        <dbReference type="Google" id="ProtNLM"/>
    </source>
</evidence>
<keyword evidence="3" id="KW-1185">Reference proteome</keyword>
<proteinExistence type="predicted"/>
<dbReference type="Proteomes" id="UP001176940">
    <property type="component" value="Unassembled WGS sequence"/>
</dbReference>
<keyword evidence="1" id="KW-1133">Transmembrane helix</keyword>
<feature type="transmembrane region" description="Helical" evidence="1">
    <location>
        <begin position="130"/>
        <end position="151"/>
    </location>
</feature>
<protein>
    <recommendedName>
        <fullName evidence="4">GIY-YIG domain-containing protein</fullName>
    </recommendedName>
</protein>
<accession>A0ABN9L474</accession>
<keyword evidence="1" id="KW-0812">Transmembrane</keyword>